<feature type="non-terminal residue" evidence="1">
    <location>
        <position position="1"/>
    </location>
</feature>
<name>A0A9Q0NFY4_9DIPT</name>
<keyword evidence="2" id="KW-1185">Reference proteome</keyword>
<dbReference type="AlphaFoldDB" id="A0A9Q0NFY4"/>
<evidence type="ECO:0000313" key="1">
    <source>
        <dbReference type="EMBL" id="KAJ6649182.1"/>
    </source>
</evidence>
<reference evidence="1" key="1">
    <citation type="submission" date="2022-07" db="EMBL/GenBank/DDBJ databases">
        <authorList>
            <person name="Trinca V."/>
            <person name="Uliana J.V.C."/>
            <person name="Torres T.T."/>
            <person name="Ward R.J."/>
            <person name="Monesi N."/>
        </authorList>
    </citation>
    <scope>NUCLEOTIDE SEQUENCE</scope>
    <source>
        <strain evidence="1">HSMRA1968</strain>
        <tissue evidence="1">Whole embryos</tissue>
    </source>
</reference>
<gene>
    <name evidence="1" type="ORF">Bhyg_04416</name>
</gene>
<accession>A0A9Q0NFY4</accession>
<evidence type="ECO:0000313" key="2">
    <source>
        <dbReference type="Proteomes" id="UP001151699"/>
    </source>
</evidence>
<sequence length="163" mass="19033">MFQATSSIITEMDDKFEIENQVIYGPSTFHGRPITEKNIHEYVSDFTIRTMKMDIPLWQVILIPLSPGPSNPENNKYYILVRVHHLLLAEEPNLRMSDFLLATTLRKKVKDTVTMDFNEPLEPCNNFVPKRVSEKDSFLQTNLKTFQSFKVLPYVIQIMKKHS</sequence>
<organism evidence="1 2">
    <name type="scientific">Pseudolycoriella hygida</name>
    <dbReference type="NCBI Taxonomy" id="35572"/>
    <lineage>
        <taxon>Eukaryota</taxon>
        <taxon>Metazoa</taxon>
        <taxon>Ecdysozoa</taxon>
        <taxon>Arthropoda</taxon>
        <taxon>Hexapoda</taxon>
        <taxon>Insecta</taxon>
        <taxon>Pterygota</taxon>
        <taxon>Neoptera</taxon>
        <taxon>Endopterygota</taxon>
        <taxon>Diptera</taxon>
        <taxon>Nematocera</taxon>
        <taxon>Sciaroidea</taxon>
        <taxon>Sciaridae</taxon>
        <taxon>Pseudolycoriella</taxon>
    </lineage>
</organism>
<protein>
    <submittedName>
        <fullName evidence="1">Uncharacterized protein</fullName>
    </submittedName>
</protein>
<dbReference type="EMBL" id="WJQU01000001">
    <property type="protein sequence ID" value="KAJ6649182.1"/>
    <property type="molecule type" value="Genomic_DNA"/>
</dbReference>
<dbReference type="OrthoDB" id="8196708at2759"/>
<dbReference type="Proteomes" id="UP001151699">
    <property type="component" value="Chromosome A"/>
</dbReference>
<proteinExistence type="predicted"/>
<comment type="caution">
    <text evidence="1">The sequence shown here is derived from an EMBL/GenBank/DDBJ whole genome shotgun (WGS) entry which is preliminary data.</text>
</comment>